<feature type="transmembrane region" description="Helical" evidence="12">
    <location>
        <begin position="12"/>
        <end position="33"/>
    </location>
</feature>
<feature type="transmembrane region" description="Helical" evidence="12">
    <location>
        <begin position="334"/>
        <end position="356"/>
    </location>
</feature>
<dbReference type="GO" id="GO:0046872">
    <property type="term" value="F:metal ion binding"/>
    <property type="evidence" value="ECO:0007669"/>
    <property type="project" value="UniProtKB-KW"/>
</dbReference>
<protein>
    <submittedName>
        <fullName evidence="13">Heme A synthase</fullName>
    </submittedName>
</protein>
<keyword evidence="5 12" id="KW-1133">Transmembrane helix</keyword>
<feature type="transmembrane region" description="Helical" evidence="12">
    <location>
        <begin position="284"/>
        <end position="302"/>
    </location>
</feature>
<keyword evidence="3 12" id="KW-0812">Transmembrane</keyword>
<evidence type="ECO:0000256" key="9">
    <source>
        <dbReference type="ARBA" id="ARBA00023136"/>
    </source>
</evidence>
<evidence type="ECO:0000256" key="7">
    <source>
        <dbReference type="ARBA" id="ARBA00023004"/>
    </source>
</evidence>
<keyword evidence="9 12" id="KW-0472">Membrane</keyword>
<gene>
    <name evidence="13" type="ORF">Ga0061069_101124</name>
</gene>
<comment type="subcellular location">
    <subcellularLocation>
        <location evidence="1">Membrane</location>
        <topology evidence="1">Multi-pass membrane protein</topology>
    </subcellularLocation>
</comment>
<dbReference type="STRING" id="339866.GCA_001418255_00123"/>
<evidence type="ECO:0000256" key="10">
    <source>
        <dbReference type="ARBA" id="ARBA00023157"/>
    </source>
</evidence>
<sequence>MTITSNAIWQFSLHWVQALVWVAVLAVVFWMGLKMRWSKLTAVLVFLTLDLVMFGSYVRLSDSGLGCPDWPGCYAKFTPLQAHEQIAQAVQEQGGTQGYVSPFKAWIEMIHRYAGSIIGTLIMVLLARAIWARRHGEDIKLGLPIVLFFWVVLQGLFGKWTVTMRLFPLIVTLHLMGGIILLVLLAWFWMRNRADLVSVNAGTLTRVLLWTALITTGLQIFLGGWTSTNYAALACSGFPTCNGSFDPTANWAQGFTFWRHLGETGDGQPITEAALVAIQWGHRLFAIVTTLAVFAAVAALWRHPALRRLAGWIALAVVLQVIFGITLVTEGHPLVVAVAHNGGSAILMLLLATGIYRVSATVRSTAPSESLGSAFVKVTPAQPLPKH</sequence>
<proteinExistence type="predicted"/>
<evidence type="ECO:0000256" key="1">
    <source>
        <dbReference type="ARBA" id="ARBA00004141"/>
    </source>
</evidence>
<feature type="transmembrane region" description="Helical" evidence="12">
    <location>
        <begin position="201"/>
        <end position="222"/>
    </location>
</feature>
<keyword evidence="2" id="KW-1003">Cell membrane</keyword>
<evidence type="ECO:0000256" key="4">
    <source>
        <dbReference type="ARBA" id="ARBA00022723"/>
    </source>
</evidence>
<evidence type="ECO:0000256" key="8">
    <source>
        <dbReference type="ARBA" id="ARBA00023133"/>
    </source>
</evidence>
<feature type="transmembrane region" description="Helical" evidence="12">
    <location>
        <begin position="40"/>
        <end position="60"/>
    </location>
</feature>
<keyword evidence="14" id="KW-1185">Reference proteome</keyword>
<dbReference type="PANTHER" id="PTHR35457:SF1">
    <property type="entry name" value="HEME A SYNTHASE"/>
    <property type="match status" value="1"/>
</dbReference>
<evidence type="ECO:0000313" key="13">
    <source>
        <dbReference type="EMBL" id="CUA93154.1"/>
    </source>
</evidence>
<name>A0A0K6HQK7_9BURK</name>
<dbReference type="GO" id="GO:0006784">
    <property type="term" value="P:heme A biosynthetic process"/>
    <property type="evidence" value="ECO:0007669"/>
    <property type="project" value="InterPro"/>
</dbReference>
<dbReference type="RefSeq" id="WP_055449096.1">
    <property type="nucleotide sequence ID" value="NZ_CYHF01000001.1"/>
</dbReference>
<feature type="transmembrane region" description="Helical" evidence="12">
    <location>
        <begin position="141"/>
        <end position="160"/>
    </location>
</feature>
<dbReference type="Pfam" id="PF02628">
    <property type="entry name" value="COX15-CtaA"/>
    <property type="match status" value="1"/>
</dbReference>
<feature type="transmembrane region" description="Helical" evidence="12">
    <location>
        <begin position="309"/>
        <end position="328"/>
    </location>
</feature>
<dbReference type="InterPro" id="IPR050450">
    <property type="entry name" value="COX15/CtaA_HemeA_synthase"/>
</dbReference>
<dbReference type="OrthoDB" id="1447144at2"/>
<organism evidence="13 14">
    <name type="scientific">Thiomonas bhubaneswarensis</name>
    <dbReference type="NCBI Taxonomy" id="339866"/>
    <lineage>
        <taxon>Bacteria</taxon>
        <taxon>Pseudomonadati</taxon>
        <taxon>Pseudomonadota</taxon>
        <taxon>Betaproteobacteria</taxon>
        <taxon>Burkholderiales</taxon>
        <taxon>Thiomonas</taxon>
    </lineage>
</organism>
<feature type="transmembrane region" description="Helical" evidence="12">
    <location>
        <begin position="166"/>
        <end position="189"/>
    </location>
</feature>
<evidence type="ECO:0000256" key="5">
    <source>
        <dbReference type="ARBA" id="ARBA00022989"/>
    </source>
</evidence>
<evidence type="ECO:0000256" key="2">
    <source>
        <dbReference type="ARBA" id="ARBA00022475"/>
    </source>
</evidence>
<evidence type="ECO:0000256" key="6">
    <source>
        <dbReference type="ARBA" id="ARBA00023002"/>
    </source>
</evidence>
<keyword evidence="6" id="KW-0560">Oxidoreductase</keyword>
<reference evidence="14" key="1">
    <citation type="submission" date="2015-08" db="EMBL/GenBank/DDBJ databases">
        <authorList>
            <person name="Varghese N."/>
        </authorList>
    </citation>
    <scope>NUCLEOTIDE SEQUENCE [LARGE SCALE GENOMIC DNA]</scope>
    <source>
        <strain evidence="14">DSM 18181</strain>
    </source>
</reference>
<dbReference type="InterPro" id="IPR003780">
    <property type="entry name" value="COX15/CtaA_fam"/>
</dbReference>
<dbReference type="AlphaFoldDB" id="A0A0K6HQK7"/>
<evidence type="ECO:0000256" key="11">
    <source>
        <dbReference type="ARBA" id="ARBA00023444"/>
    </source>
</evidence>
<evidence type="ECO:0000256" key="12">
    <source>
        <dbReference type="SAM" id="Phobius"/>
    </source>
</evidence>
<evidence type="ECO:0000256" key="3">
    <source>
        <dbReference type="ARBA" id="ARBA00022692"/>
    </source>
</evidence>
<keyword evidence="7" id="KW-0408">Iron</keyword>
<dbReference type="PANTHER" id="PTHR35457">
    <property type="entry name" value="HEME A SYNTHASE"/>
    <property type="match status" value="1"/>
</dbReference>
<accession>A0A0K6HQK7</accession>
<feature type="transmembrane region" description="Helical" evidence="12">
    <location>
        <begin position="110"/>
        <end position="129"/>
    </location>
</feature>
<dbReference type="GO" id="GO:0016020">
    <property type="term" value="C:membrane"/>
    <property type="evidence" value="ECO:0007669"/>
    <property type="project" value="UniProtKB-SubCell"/>
</dbReference>
<dbReference type="EMBL" id="CYHF01000001">
    <property type="protein sequence ID" value="CUA93154.1"/>
    <property type="molecule type" value="Genomic_DNA"/>
</dbReference>
<keyword evidence="4" id="KW-0479">Metal-binding</keyword>
<dbReference type="Proteomes" id="UP000183649">
    <property type="component" value="Unassembled WGS sequence"/>
</dbReference>
<dbReference type="GO" id="GO:0016491">
    <property type="term" value="F:oxidoreductase activity"/>
    <property type="evidence" value="ECO:0007669"/>
    <property type="project" value="UniProtKB-KW"/>
</dbReference>
<evidence type="ECO:0000313" key="14">
    <source>
        <dbReference type="Proteomes" id="UP000183649"/>
    </source>
</evidence>
<comment type="pathway">
    <text evidence="11">Porphyrin-containing compound metabolism.</text>
</comment>
<keyword evidence="10" id="KW-1015">Disulfide bond</keyword>
<keyword evidence="8" id="KW-0350">Heme biosynthesis</keyword>